<dbReference type="GO" id="GO:0008270">
    <property type="term" value="F:zinc ion binding"/>
    <property type="evidence" value="ECO:0007669"/>
    <property type="project" value="UniProtKB-KW"/>
</dbReference>
<organism evidence="5">
    <name type="scientific">Macrobrachium nipponense</name>
    <name type="common">Oriental river shrimp</name>
    <name type="synonym">Palaemon nipponensis</name>
    <dbReference type="NCBI Taxonomy" id="159736"/>
    <lineage>
        <taxon>Eukaryota</taxon>
        <taxon>Metazoa</taxon>
        <taxon>Ecdysozoa</taxon>
        <taxon>Arthropoda</taxon>
        <taxon>Crustacea</taxon>
        <taxon>Multicrustacea</taxon>
        <taxon>Malacostraca</taxon>
        <taxon>Eumalacostraca</taxon>
        <taxon>Eucarida</taxon>
        <taxon>Decapoda</taxon>
        <taxon>Pleocyemata</taxon>
        <taxon>Caridea</taxon>
        <taxon>Palaemonoidea</taxon>
        <taxon>Palaemonidae</taxon>
        <taxon>Macrobrachium</taxon>
    </lineage>
</organism>
<keyword evidence="3" id="KW-0862">Zinc</keyword>
<dbReference type="InterPro" id="IPR022776">
    <property type="entry name" value="TRM13/UPF0224_CHHC_Znf_dom"/>
</dbReference>
<dbReference type="Pfam" id="PF05253">
    <property type="entry name" value="zf-U11-48K"/>
    <property type="match status" value="1"/>
</dbReference>
<dbReference type="SUPFAM" id="SSF57667">
    <property type="entry name" value="beta-beta-alpha zinc fingers"/>
    <property type="match status" value="1"/>
</dbReference>
<evidence type="ECO:0000256" key="2">
    <source>
        <dbReference type="ARBA" id="ARBA00022771"/>
    </source>
</evidence>
<reference evidence="5" key="1">
    <citation type="journal article" date="2016" name="Shui Sheng Sheng Wu Hsueh Bao">
        <title>Molecular characterization and expression analysis of GTSF1 in the Oriental river prawn Macrobrachium nipponense.</title>
        <authorList>
            <person name="Liang G."/>
            <person name="Fu H."/>
            <person name="Qiao H."/>
            <person name="Bai H."/>
            <person name="Zhang W."/>
            <person name="Li F."/>
            <person name="Jiang S."/>
            <person name="Xiong Y."/>
            <person name="Gong Y."/>
            <person name="Jin S."/>
            <person name="Wu Y."/>
        </authorList>
    </citation>
    <scope>NUCLEOTIDE SEQUENCE</scope>
</reference>
<dbReference type="AlphaFoldDB" id="A0A165R8E8"/>
<feature type="domain" description="CHHC U11-48K-type" evidence="4">
    <location>
        <begin position="49"/>
        <end position="76"/>
    </location>
</feature>
<dbReference type="PANTHER" id="PTHR21402">
    <property type="entry name" value="GAMETOCYTE SPECIFIC FACTOR 1-RELATED"/>
    <property type="match status" value="1"/>
</dbReference>
<evidence type="ECO:0000259" key="4">
    <source>
        <dbReference type="PROSITE" id="PS51800"/>
    </source>
</evidence>
<keyword evidence="2" id="KW-0863">Zinc-finger</keyword>
<sequence>MNFNEAEGERYRQNEEMMTCPFNKSHRVQPARFALHVVRCEKKHPHIKLEKCLYNSTHYFKKSKMAAHLLECPDKKKNL</sequence>
<feature type="domain" description="CHHC U11-48K-type" evidence="4">
    <location>
        <begin position="17"/>
        <end position="44"/>
    </location>
</feature>
<dbReference type="InterPro" id="IPR036236">
    <property type="entry name" value="Znf_C2H2_sf"/>
</dbReference>
<proteinExistence type="evidence at transcript level"/>
<dbReference type="InterPro" id="IPR051591">
    <property type="entry name" value="UPF0224_FAM112_RNA_Proc"/>
</dbReference>
<accession>A0A165R8E8</accession>
<evidence type="ECO:0000256" key="1">
    <source>
        <dbReference type="ARBA" id="ARBA00022723"/>
    </source>
</evidence>
<dbReference type="EMBL" id="KR349325">
    <property type="protein sequence ID" value="AMY62701.1"/>
    <property type="molecule type" value="mRNA"/>
</dbReference>
<keyword evidence="1" id="KW-0479">Metal-binding</keyword>
<dbReference type="PANTHER" id="PTHR21402:SF5">
    <property type="entry name" value="GAMETOCYTE SPECIFIC FACTOR 1"/>
    <property type="match status" value="1"/>
</dbReference>
<protein>
    <submittedName>
        <fullName evidence="5">Gametocyte-specific factor 1</fullName>
    </submittedName>
</protein>
<evidence type="ECO:0000256" key="3">
    <source>
        <dbReference type="ARBA" id="ARBA00022833"/>
    </source>
</evidence>
<name>A0A165R8E8_MACNP</name>
<evidence type="ECO:0000313" key="5">
    <source>
        <dbReference type="EMBL" id="AMY62701.1"/>
    </source>
</evidence>
<dbReference type="PROSITE" id="PS51800">
    <property type="entry name" value="ZF_CHHC_U11_48K"/>
    <property type="match status" value="2"/>
</dbReference>